<evidence type="ECO:0000256" key="1">
    <source>
        <dbReference type="ARBA" id="ARBA00023172"/>
    </source>
</evidence>
<evidence type="ECO:0000313" key="3">
    <source>
        <dbReference type="EMBL" id="MFD2609190.1"/>
    </source>
</evidence>
<dbReference type="EMBL" id="JBHUMK010000029">
    <property type="protein sequence ID" value="MFD2609190.1"/>
    <property type="molecule type" value="Genomic_DNA"/>
</dbReference>
<sequence length="993" mass="113355">MQWQTFLRDAGANSAFERHPSELIRRLEVPRPLPGGFLQYLNIIRNSEWNDELALIVACVAISQMRGKTNYGMSETIRQTVYILQHCSRILKGKGNVRPEIHLKYEFFVTKGSKYMRHDLWSHFKSFGEALEIVEQILPTLPISDQIKLKPFQIEIQSEYIYDALNPNSIEYVRSLILEEYQQLRDTALSNNYTGILPEKAILRFFAKDPEFPRLPEATQLIIYALTCVAQGEDQAVLLKRLETYYSCYSLIGTPRLGKNETCTDGLQQWETPEAREVAWHIFTTLKSRRDVRPLLSIFGEPQDEETPPPQVTPADKALSWSDMFSERHLSSDLQQIFETLLPISKTNSLGDAALQGILKFLGRSRETPFFMHLAATALCVMVNREHRPNSALQMLRHLRDLLKLVAQAGDLPAELYGEHILRVLEMKKEDDRQIAKSRRLAVAYGAACQSRQTFRAQYPQYAARLDAWPLPPLPRRAVLQRPEGAQQTERAERRRNAIDQVADNWVALHQEADRRYMAFRTVMLAVRMATYRLDPTQVKKGQPLSIHVPGLDETWHLTIWTRSTFYREVYGHEPPMPLDDRFFLEYRGSTGPQGLWCEEILRAWLSGAAAEQFERDWHYSVKHLRATEAGVLANGRALGRFLREACSALADQGKPVPCVFDQEAVYRGVLFGVLALRIGRYGGHRGHELLQLQTNDETLFVKRHRGHELLLMRFYPKGRKGTRVNPSQAGYKVITPDALRIVEAVEANRGYTGEAAQETLTDIENGQASQDHVFRVRGRVLSVATINACLRFVLHGQLAFNDETDAVLARTHLMRYGFAVHAKANGVHLNDLAIMLNHKNPEITEKYSRQTRRQQFHTLASVAVQAGMWSALGSDQVPQVQQVTAEPLLTVPGGQCTYLSECHDARACVGCAFKHPDPARRLEAERFVHSLNSQLEQAKAAGWQDARRLEIQLRDAETELSSMDFQQSIERIESVLDEQERALLQVVRQRRP</sequence>
<keyword evidence="1" id="KW-0233">DNA recombination</keyword>
<dbReference type="InterPro" id="IPR013762">
    <property type="entry name" value="Integrase-like_cat_sf"/>
</dbReference>
<comment type="caution">
    <text evidence="3">The sequence shown here is derived from an EMBL/GenBank/DDBJ whole genome shotgun (WGS) entry which is preliminary data.</text>
</comment>
<dbReference type="Proteomes" id="UP001597475">
    <property type="component" value="Unassembled WGS sequence"/>
</dbReference>
<evidence type="ECO:0000256" key="2">
    <source>
        <dbReference type="SAM" id="Coils"/>
    </source>
</evidence>
<keyword evidence="2" id="KW-0175">Coiled coil</keyword>
<dbReference type="InterPro" id="IPR011010">
    <property type="entry name" value="DNA_brk_join_enz"/>
</dbReference>
<gene>
    <name evidence="3" type="ORF">ACFSR9_07025</name>
</gene>
<feature type="coiled-coil region" evidence="2">
    <location>
        <begin position="947"/>
        <end position="990"/>
    </location>
</feature>
<organism evidence="3 4">
    <name type="scientific">Deinococcus taklimakanensis</name>
    <dbReference type="NCBI Taxonomy" id="536443"/>
    <lineage>
        <taxon>Bacteria</taxon>
        <taxon>Thermotogati</taxon>
        <taxon>Deinococcota</taxon>
        <taxon>Deinococci</taxon>
        <taxon>Deinococcales</taxon>
        <taxon>Deinococcaceae</taxon>
        <taxon>Deinococcus</taxon>
    </lineage>
</organism>
<evidence type="ECO:0008006" key="5">
    <source>
        <dbReference type="Google" id="ProtNLM"/>
    </source>
</evidence>
<proteinExistence type="predicted"/>
<evidence type="ECO:0000313" key="4">
    <source>
        <dbReference type="Proteomes" id="UP001597475"/>
    </source>
</evidence>
<dbReference type="Gene3D" id="1.10.443.10">
    <property type="entry name" value="Intergrase catalytic core"/>
    <property type="match status" value="1"/>
</dbReference>
<protein>
    <recommendedName>
        <fullName evidence="5">Tyr recombinase domain-containing protein</fullName>
    </recommendedName>
</protein>
<name>A0ABW5P2F1_9DEIO</name>
<keyword evidence="4" id="KW-1185">Reference proteome</keyword>
<dbReference type="SUPFAM" id="SSF56349">
    <property type="entry name" value="DNA breaking-rejoining enzymes"/>
    <property type="match status" value="1"/>
</dbReference>
<dbReference type="RefSeq" id="WP_386844361.1">
    <property type="nucleotide sequence ID" value="NZ_JBHUMK010000029.1"/>
</dbReference>
<accession>A0ABW5P2F1</accession>
<reference evidence="4" key="1">
    <citation type="journal article" date="2019" name="Int. J. Syst. Evol. Microbiol.">
        <title>The Global Catalogue of Microorganisms (GCM) 10K type strain sequencing project: providing services to taxonomists for standard genome sequencing and annotation.</title>
        <authorList>
            <consortium name="The Broad Institute Genomics Platform"/>
            <consortium name="The Broad Institute Genome Sequencing Center for Infectious Disease"/>
            <person name="Wu L."/>
            <person name="Ma J."/>
        </authorList>
    </citation>
    <scope>NUCLEOTIDE SEQUENCE [LARGE SCALE GENOMIC DNA]</scope>
    <source>
        <strain evidence="4">KCTC 33842</strain>
    </source>
</reference>